<organism evidence="2 3">
    <name type="scientific">Pseudomonas arsenicoxydans</name>
    <dbReference type="NCBI Taxonomy" id="702115"/>
    <lineage>
        <taxon>Bacteria</taxon>
        <taxon>Pseudomonadati</taxon>
        <taxon>Pseudomonadota</taxon>
        <taxon>Gammaproteobacteria</taxon>
        <taxon>Pseudomonadales</taxon>
        <taxon>Pseudomonadaceae</taxon>
        <taxon>Pseudomonas</taxon>
    </lineage>
</organism>
<reference evidence="2 3" key="1">
    <citation type="submission" date="2017-11" db="EMBL/GenBank/DDBJ databases">
        <title>Genome sequence of Pseudomonas arsenicoxydans ACM1.</title>
        <authorList>
            <person name="Nascimento F.X."/>
        </authorList>
    </citation>
    <scope>NUCLEOTIDE SEQUENCE [LARGE SCALE GENOMIC DNA]</scope>
    <source>
        <strain evidence="2 3">ACM1</strain>
    </source>
</reference>
<dbReference type="RefSeq" id="WP_208668296.1">
    <property type="nucleotide sequence ID" value="NZ_CP024767.1"/>
</dbReference>
<dbReference type="InterPro" id="IPR012337">
    <property type="entry name" value="RNaseH-like_sf"/>
</dbReference>
<dbReference type="InterPro" id="IPR015378">
    <property type="entry name" value="Transposase-like_Mu_C"/>
</dbReference>
<feature type="domain" description="Transposase-like Mu C-terminal" evidence="1">
    <location>
        <begin position="449"/>
        <end position="498"/>
    </location>
</feature>
<evidence type="ECO:0000313" key="2">
    <source>
        <dbReference type="EMBL" id="QAY86221.1"/>
    </source>
</evidence>
<protein>
    <recommendedName>
        <fullName evidence="1">Transposase-like Mu C-terminal domain-containing protein</fullName>
    </recommendedName>
</protein>
<gene>
    <name evidence="2" type="ORF">CUN61_20655</name>
</gene>
<keyword evidence="3" id="KW-1185">Reference proteome</keyword>
<name>A0A4P6GL05_9PSED</name>
<dbReference type="AlphaFoldDB" id="A0A4P6GL05"/>
<proteinExistence type="predicted"/>
<dbReference type="GO" id="GO:0003676">
    <property type="term" value="F:nucleic acid binding"/>
    <property type="evidence" value="ECO:0007669"/>
    <property type="project" value="InterPro"/>
</dbReference>
<dbReference type="Pfam" id="PF09299">
    <property type="entry name" value="Mu-transpos_C"/>
    <property type="match status" value="1"/>
</dbReference>
<dbReference type="InterPro" id="IPR009004">
    <property type="entry name" value="Transposase_Mu_C"/>
</dbReference>
<dbReference type="SUPFAM" id="SSF53098">
    <property type="entry name" value="Ribonuclease H-like"/>
    <property type="match status" value="1"/>
</dbReference>
<dbReference type="Proteomes" id="UP000291121">
    <property type="component" value="Chromosome"/>
</dbReference>
<dbReference type="InterPro" id="IPR036397">
    <property type="entry name" value="RNaseH_sf"/>
</dbReference>
<sequence length="602" mass="68253">MYQAYMYNGAIWILQSVDPSTRKFVLQLLGGSKVITADPSEVKLVDVQQFSEQLQLQVEKHTELLAIDTDKVSDKRKEKARERFNAITLEVSGEIDAVKAAAKCKLSLSQYYKVKKDYDPSVGVPSLLGQARGRPEGAKVILPDVEQIIRDQIVVWYVGESPSKRNVWKGTQAECDKRHLPVPAYETVCDRIDEYSNYALALSSRGKDYASDHFQLRTGTRALLRPLEQAQMDHTLADCFLCAKDDRNRVVGRPWFTLICCSKTKVILGFCVSFRYPSLGTVAIALKHAVTSKEEFMKKLGLEDLEYPYRGVMIELFMDNAREFRSKNLYSACVLENITVRNRNEKQEGGICERLFGTLNLGTIHVLPGGTGARPRKDRDYDPAKHALLTIDEFIRELTLGICEHHDTVGGDDHKSPRQRWNEYYTGENGQPIAPAPIHNLKKFIIEILPEVTRRVQSYGVPVNTIFYHTPLLKDLVGKKVRIKYDNANLSRVLIWIDGDWVEAAARGNPPETLTELHINNALRAKHGELGKQGLAARNKRTESLKALRERALQKSREMVVYEVDSQVAAIPRTSRSAPLREIVAERRDFTKIIDPYLGEEQ</sequence>
<dbReference type="Gene3D" id="3.30.420.10">
    <property type="entry name" value="Ribonuclease H-like superfamily/Ribonuclease H"/>
    <property type="match status" value="1"/>
</dbReference>
<dbReference type="EMBL" id="CP024767">
    <property type="protein sequence ID" value="QAY86221.1"/>
    <property type="molecule type" value="Genomic_DNA"/>
</dbReference>
<evidence type="ECO:0000313" key="3">
    <source>
        <dbReference type="Proteomes" id="UP000291121"/>
    </source>
</evidence>
<evidence type="ECO:0000259" key="1">
    <source>
        <dbReference type="Pfam" id="PF09299"/>
    </source>
</evidence>
<accession>A0A4P6GL05</accession>
<dbReference type="SUPFAM" id="SSF50610">
    <property type="entry name" value="mu transposase, C-terminal domain"/>
    <property type="match status" value="1"/>
</dbReference>